<evidence type="ECO:0000313" key="17">
    <source>
        <dbReference type="Proteomes" id="UP001210211"/>
    </source>
</evidence>
<dbReference type="FunFam" id="3.40.50.300:FF:001334">
    <property type="entry name" value="ATP-dependent DNA helicase Q-like 5"/>
    <property type="match status" value="1"/>
</dbReference>
<dbReference type="AlphaFoldDB" id="A0AAD5ZFU6"/>
<dbReference type="CDD" id="cd18018">
    <property type="entry name" value="DEXHc_RecQ4-like"/>
    <property type="match status" value="1"/>
</dbReference>
<dbReference type="EC" id="5.6.2.4" evidence="11"/>
<dbReference type="GO" id="GO:0003677">
    <property type="term" value="F:DNA binding"/>
    <property type="evidence" value="ECO:0007669"/>
    <property type="project" value="UniProtKB-KW"/>
</dbReference>
<keyword evidence="3" id="KW-0547">Nucleotide-binding</keyword>
<keyword evidence="6" id="KW-0067">ATP-binding</keyword>
<evidence type="ECO:0000259" key="14">
    <source>
        <dbReference type="PROSITE" id="PS51192"/>
    </source>
</evidence>
<dbReference type="Pfam" id="PF00271">
    <property type="entry name" value="Helicase_C"/>
    <property type="match status" value="1"/>
</dbReference>
<dbReference type="FunFam" id="3.40.50.300:FF:000772">
    <property type="entry name" value="ATP-dependent DNA helicase Q4"/>
    <property type="match status" value="1"/>
</dbReference>
<dbReference type="GO" id="GO:0005524">
    <property type="term" value="F:ATP binding"/>
    <property type="evidence" value="ECO:0007669"/>
    <property type="project" value="UniProtKB-KW"/>
</dbReference>
<dbReference type="NCBIfam" id="TIGR00614">
    <property type="entry name" value="recQ_fam"/>
    <property type="match status" value="1"/>
</dbReference>
<evidence type="ECO:0000256" key="7">
    <source>
        <dbReference type="ARBA" id="ARBA00023125"/>
    </source>
</evidence>
<evidence type="ECO:0000256" key="12">
    <source>
        <dbReference type="ARBA" id="ARBA00049360"/>
    </source>
</evidence>
<dbReference type="PANTHER" id="PTHR13710:SF108">
    <property type="entry name" value="ATP-DEPENDENT DNA HELICASE Q4"/>
    <property type="match status" value="1"/>
</dbReference>
<keyword evidence="5" id="KW-0347">Helicase</keyword>
<evidence type="ECO:0000256" key="13">
    <source>
        <dbReference type="SAM" id="MobiDB-lite"/>
    </source>
</evidence>
<dbReference type="GO" id="GO:0000724">
    <property type="term" value="P:double-strand break repair via homologous recombination"/>
    <property type="evidence" value="ECO:0007669"/>
    <property type="project" value="TreeGrafter"/>
</dbReference>
<dbReference type="InterPro" id="IPR027417">
    <property type="entry name" value="P-loop_NTPase"/>
</dbReference>
<evidence type="ECO:0000256" key="4">
    <source>
        <dbReference type="ARBA" id="ARBA00022801"/>
    </source>
</evidence>
<feature type="compositionally biased region" description="Pro residues" evidence="13">
    <location>
        <begin position="17"/>
        <end position="31"/>
    </location>
</feature>
<dbReference type="InterPro" id="IPR002464">
    <property type="entry name" value="DNA/RNA_helicase_DEAH_CS"/>
</dbReference>
<feature type="compositionally biased region" description="Low complexity" evidence="13">
    <location>
        <begin position="1"/>
        <end position="11"/>
    </location>
</feature>
<dbReference type="EMBL" id="JAMRDG010000001">
    <property type="protein sequence ID" value="KAJ3696899.1"/>
    <property type="molecule type" value="Genomic_DNA"/>
</dbReference>
<organism evidence="16 17">
    <name type="scientific">Rhynchospora tenuis</name>
    <dbReference type="NCBI Taxonomy" id="198213"/>
    <lineage>
        <taxon>Eukaryota</taxon>
        <taxon>Viridiplantae</taxon>
        <taxon>Streptophyta</taxon>
        <taxon>Embryophyta</taxon>
        <taxon>Tracheophyta</taxon>
        <taxon>Spermatophyta</taxon>
        <taxon>Magnoliopsida</taxon>
        <taxon>Liliopsida</taxon>
        <taxon>Poales</taxon>
        <taxon>Cyperaceae</taxon>
        <taxon>Cyperoideae</taxon>
        <taxon>Rhynchosporeae</taxon>
        <taxon>Rhynchospora</taxon>
    </lineage>
</organism>
<dbReference type="CDD" id="cd18794">
    <property type="entry name" value="SF2_C_RecQ"/>
    <property type="match status" value="1"/>
</dbReference>
<evidence type="ECO:0000256" key="2">
    <source>
        <dbReference type="ARBA" id="ARBA00005446"/>
    </source>
</evidence>
<keyword evidence="4" id="KW-0378">Hydrolase</keyword>
<feature type="domain" description="Helicase C-terminal" evidence="15">
    <location>
        <begin position="502"/>
        <end position="670"/>
    </location>
</feature>
<proteinExistence type="inferred from homology"/>
<evidence type="ECO:0000256" key="3">
    <source>
        <dbReference type="ARBA" id="ARBA00022741"/>
    </source>
</evidence>
<comment type="catalytic activity">
    <reaction evidence="10">
        <text>Couples ATP hydrolysis with the unwinding of duplex DNA by translocating in the 3'-5' direction.</text>
        <dbReference type="EC" id="5.6.2.4"/>
    </reaction>
</comment>
<keyword evidence="9" id="KW-0539">Nucleus</keyword>
<evidence type="ECO:0000256" key="8">
    <source>
        <dbReference type="ARBA" id="ARBA00023235"/>
    </source>
</evidence>
<comment type="catalytic activity">
    <reaction evidence="12">
        <text>ATP + H2O = ADP + phosphate + H(+)</text>
        <dbReference type="Rhea" id="RHEA:13065"/>
        <dbReference type="ChEBI" id="CHEBI:15377"/>
        <dbReference type="ChEBI" id="CHEBI:15378"/>
        <dbReference type="ChEBI" id="CHEBI:30616"/>
        <dbReference type="ChEBI" id="CHEBI:43474"/>
        <dbReference type="ChEBI" id="CHEBI:456216"/>
    </reaction>
</comment>
<evidence type="ECO:0000259" key="15">
    <source>
        <dbReference type="PROSITE" id="PS51194"/>
    </source>
</evidence>
<dbReference type="GO" id="GO:0005634">
    <property type="term" value="C:nucleus"/>
    <property type="evidence" value="ECO:0007669"/>
    <property type="project" value="UniProtKB-SubCell"/>
</dbReference>
<dbReference type="GO" id="GO:0009378">
    <property type="term" value="F:four-way junction helicase activity"/>
    <property type="evidence" value="ECO:0007669"/>
    <property type="project" value="TreeGrafter"/>
</dbReference>
<dbReference type="InterPro" id="IPR001650">
    <property type="entry name" value="Helicase_C-like"/>
</dbReference>
<dbReference type="SMART" id="SM00487">
    <property type="entry name" value="DEXDc"/>
    <property type="match status" value="1"/>
</dbReference>
<sequence>MASDSDSDSGSYVSATPPRPSQPPSPKPPPLNTSVRISSRPKPKPRPKPESTKKSTRNVPHHSEQTKRSKEKLHNPKAQNGTDLNPIPDSESEAQSKPKSDPGCEGLFLSDPDNISIRISKPESSNSSSNFSSSFARLVKLRRPSFDPDLEFKADTTVPVEAEVSTQNQVNSKQIKRFHPNLIQVEAPISKPFDQSKRPKLRDEGNFVRLNINGYGRSRKPCFRNGKSKYSASRGFRRKKWSGKKSNNGDQEDDLLGLDGIVEQKGQSKLAKEVEEAVEAVREDLSEENLRNLLKLSHGFDLFREGQLEAIKNVIMGESTMLVLPTGGGKSLCYQLPALILPGVTLVVSPLLALMVDQLKKLPAVLPGALLSSNQTNEESLETLERLRSGEIKVLFVSPERFLNSEFLSAFDDDLATSLVVIDEAHCISEWSHNFRPSYLRLRASLLRNKLNVKCILAMTATATSETLENIMKSLEISPNNLIQASLIRENLQLSVSFSDNRLKNLLVLLKTSPFGDMKSIIVYCKFQAETDMISKLLCDNYIKAKSYHSGLPAKERSHVQELFCANRIRVVVATVAFGMGLDKSDVQGVIHYSLPESLEEYIQETGRAGRDGRLSHCHLFVDTTTYYKIRSLSYSDGVEEYAISKLLGQIFSNEIKLTGEIHSLIKEATARKLDIKEEALFTVLTMLEIGDEQYLQLLPQLNATCLLSFHKTSPDLLADKDMLIGSILNLSEKKGGFYVFDIPTVANTLCIEASEVLDQLKNLKLSDEITYELKDQAYCFKLVKRPDDLFALSARLTKWLSQVEVCKVQKLDIMYKVANFALRECKQDSGCSGSLHTSCIQKHITEYFLNKQMTIGDDCMIAGKQHSPFLHADLKSFLKSNSSVKLTPRALARIMHGIASPAFPSSTWSRNYFWGRYVEIDFQVVMEAAKIELMNFIKKGTEEN</sequence>
<dbReference type="InterPro" id="IPR011545">
    <property type="entry name" value="DEAD/DEAH_box_helicase_dom"/>
</dbReference>
<dbReference type="Proteomes" id="UP001210211">
    <property type="component" value="Unassembled WGS sequence"/>
</dbReference>
<evidence type="ECO:0000256" key="9">
    <source>
        <dbReference type="ARBA" id="ARBA00023242"/>
    </source>
</evidence>
<name>A0AAD5ZFU6_9POAL</name>
<keyword evidence="8" id="KW-0413">Isomerase</keyword>
<feature type="compositionally biased region" description="Basic and acidic residues" evidence="13">
    <location>
        <begin position="61"/>
        <end position="74"/>
    </location>
</feature>
<dbReference type="GO" id="GO:0043138">
    <property type="term" value="F:3'-5' DNA helicase activity"/>
    <property type="evidence" value="ECO:0007669"/>
    <property type="project" value="UniProtKB-EC"/>
</dbReference>
<comment type="caution">
    <text evidence="16">The sequence shown here is derived from an EMBL/GenBank/DDBJ whole genome shotgun (WGS) entry which is preliminary data.</text>
</comment>
<keyword evidence="7" id="KW-0238">DNA-binding</keyword>
<dbReference type="SMART" id="SM00490">
    <property type="entry name" value="HELICc"/>
    <property type="match status" value="1"/>
</dbReference>
<gene>
    <name evidence="16" type="ORF">LUZ61_000604</name>
</gene>
<dbReference type="InterPro" id="IPR004589">
    <property type="entry name" value="DNA_helicase_ATP-dep_RecQ"/>
</dbReference>
<dbReference type="Pfam" id="PF00270">
    <property type="entry name" value="DEAD"/>
    <property type="match status" value="1"/>
</dbReference>
<protein>
    <recommendedName>
        <fullName evidence="11">DNA 3'-5' helicase</fullName>
        <ecNumber evidence="11">5.6.2.4</ecNumber>
    </recommendedName>
</protein>
<evidence type="ECO:0000256" key="1">
    <source>
        <dbReference type="ARBA" id="ARBA00004123"/>
    </source>
</evidence>
<dbReference type="SUPFAM" id="SSF52540">
    <property type="entry name" value="P-loop containing nucleoside triphosphate hydrolases"/>
    <property type="match status" value="1"/>
</dbReference>
<dbReference type="PROSITE" id="PS00690">
    <property type="entry name" value="DEAH_ATP_HELICASE"/>
    <property type="match status" value="1"/>
</dbReference>
<evidence type="ECO:0000256" key="6">
    <source>
        <dbReference type="ARBA" id="ARBA00022840"/>
    </source>
</evidence>
<dbReference type="Gene3D" id="3.40.50.300">
    <property type="entry name" value="P-loop containing nucleotide triphosphate hydrolases"/>
    <property type="match status" value="2"/>
</dbReference>
<dbReference type="PROSITE" id="PS51192">
    <property type="entry name" value="HELICASE_ATP_BIND_1"/>
    <property type="match status" value="1"/>
</dbReference>
<dbReference type="PANTHER" id="PTHR13710">
    <property type="entry name" value="DNA HELICASE RECQ FAMILY MEMBER"/>
    <property type="match status" value="1"/>
</dbReference>
<dbReference type="GO" id="GO:0016787">
    <property type="term" value="F:hydrolase activity"/>
    <property type="evidence" value="ECO:0007669"/>
    <property type="project" value="UniProtKB-KW"/>
</dbReference>
<feature type="region of interest" description="Disordered" evidence="13">
    <location>
        <begin position="1"/>
        <end position="132"/>
    </location>
</feature>
<keyword evidence="17" id="KW-1185">Reference proteome</keyword>
<accession>A0AAD5ZFU6</accession>
<dbReference type="InterPro" id="IPR014001">
    <property type="entry name" value="Helicase_ATP-bd"/>
</dbReference>
<dbReference type="PROSITE" id="PS51194">
    <property type="entry name" value="HELICASE_CTER"/>
    <property type="match status" value="1"/>
</dbReference>
<dbReference type="GO" id="GO:0005694">
    <property type="term" value="C:chromosome"/>
    <property type="evidence" value="ECO:0007669"/>
    <property type="project" value="TreeGrafter"/>
</dbReference>
<comment type="subcellular location">
    <subcellularLocation>
        <location evidence="1">Nucleus</location>
    </subcellularLocation>
</comment>
<feature type="domain" description="Helicase ATP-binding" evidence="14">
    <location>
        <begin position="311"/>
        <end position="481"/>
    </location>
</feature>
<comment type="similarity">
    <text evidence="2">Belongs to the helicase family. RecQ subfamily.</text>
</comment>
<evidence type="ECO:0000313" key="16">
    <source>
        <dbReference type="EMBL" id="KAJ3696899.1"/>
    </source>
</evidence>
<evidence type="ECO:0000256" key="11">
    <source>
        <dbReference type="ARBA" id="ARBA00034808"/>
    </source>
</evidence>
<evidence type="ECO:0000256" key="5">
    <source>
        <dbReference type="ARBA" id="ARBA00022806"/>
    </source>
</evidence>
<feature type="region of interest" description="Disordered" evidence="13">
    <location>
        <begin position="234"/>
        <end position="255"/>
    </location>
</feature>
<dbReference type="GO" id="GO:0005737">
    <property type="term" value="C:cytoplasm"/>
    <property type="evidence" value="ECO:0007669"/>
    <property type="project" value="TreeGrafter"/>
</dbReference>
<evidence type="ECO:0000256" key="10">
    <source>
        <dbReference type="ARBA" id="ARBA00034617"/>
    </source>
</evidence>
<reference evidence="16 17" key="1">
    <citation type="journal article" date="2022" name="Cell">
        <title>Repeat-based holocentromeres influence genome architecture and karyotype evolution.</title>
        <authorList>
            <person name="Hofstatter P.G."/>
            <person name="Thangavel G."/>
            <person name="Lux T."/>
            <person name="Neumann P."/>
            <person name="Vondrak T."/>
            <person name="Novak P."/>
            <person name="Zhang M."/>
            <person name="Costa L."/>
            <person name="Castellani M."/>
            <person name="Scott A."/>
            <person name="Toegelov H."/>
            <person name="Fuchs J."/>
            <person name="Mata-Sucre Y."/>
            <person name="Dias Y."/>
            <person name="Vanzela A.L.L."/>
            <person name="Huettel B."/>
            <person name="Almeida C.C.S."/>
            <person name="Simkova H."/>
            <person name="Souza G."/>
            <person name="Pedrosa-Harand A."/>
            <person name="Macas J."/>
            <person name="Mayer K.F.X."/>
            <person name="Houben A."/>
            <person name="Marques A."/>
        </authorList>
    </citation>
    <scope>NUCLEOTIDE SEQUENCE [LARGE SCALE GENOMIC DNA]</scope>
    <source>
        <strain evidence="16">RhyTen1mFocal</strain>
    </source>
</reference>